<comment type="catalytic activity">
    <reaction evidence="13">
        <text>N-terminal L-methionyl-L-threonyl-[protein] + acetyl-CoA = N-terminal N(alpha)-acetyl-L-methionyl-L-threonyl-[protein] + CoA + H(+)</text>
        <dbReference type="Rhea" id="RHEA:50576"/>
        <dbReference type="Rhea" id="RHEA-COMP:12732"/>
        <dbReference type="Rhea" id="RHEA-COMP:12733"/>
        <dbReference type="ChEBI" id="CHEBI:15378"/>
        <dbReference type="ChEBI" id="CHEBI:57287"/>
        <dbReference type="ChEBI" id="CHEBI:57288"/>
        <dbReference type="ChEBI" id="CHEBI:133404"/>
        <dbReference type="ChEBI" id="CHEBI:133405"/>
        <dbReference type="EC" id="2.3.1.258"/>
    </reaction>
</comment>
<comment type="catalytic activity">
    <reaction evidence="10">
        <text>N-terminal L-methionyl-L-valyl-[protein] + acetyl-CoA = N-terminal N(alpha)-acetyl-L-methionyl-L-valyl-[protein] + CoA + H(+)</text>
        <dbReference type="Rhea" id="RHEA:50572"/>
        <dbReference type="Rhea" id="RHEA-COMP:12730"/>
        <dbReference type="Rhea" id="RHEA-COMP:12731"/>
        <dbReference type="ChEBI" id="CHEBI:15378"/>
        <dbReference type="ChEBI" id="CHEBI:57287"/>
        <dbReference type="ChEBI" id="CHEBI:57288"/>
        <dbReference type="ChEBI" id="CHEBI:133402"/>
        <dbReference type="ChEBI" id="CHEBI:133403"/>
        <dbReference type="EC" id="2.3.1.258"/>
    </reaction>
</comment>
<evidence type="ECO:0000256" key="6">
    <source>
        <dbReference type="ARBA" id="ARBA00048251"/>
    </source>
</evidence>
<gene>
    <name evidence="15" type="ORF">BJ684DRAFT_22254</name>
</gene>
<dbReference type="InterPro" id="IPR000182">
    <property type="entry name" value="GNAT_dom"/>
</dbReference>
<dbReference type="InterPro" id="IPR051556">
    <property type="entry name" value="N-term/lysine_N-AcTrnsfr"/>
</dbReference>
<dbReference type="Proteomes" id="UP000267251">
    <property type="component" value="Unassembled WGS sequence"/>
</dbReference>
<organism evidence="15 16">
    <name type="scientific">Piptocephalis cylindrospora</name>
    <dbReference type="NCBI Taxonomy" id="1907219"/>
    <lineage>
        <taxon>Eukaryota</taxon>
        <taxon>Fungi</taxon>
        <taxon>Fungi incertae sedis</taxon>
        <taxon>Zoopagomycota</taxon>
        <taxon>Zoopagomycotina</taxon>
        <taxon>Zoopagomycetes</taxon>
        <taxon>Zoopagales</taxon>
        <taxon>Piptocephalidaceae</taxon>
        <taxon>Piptocephalis</taxon>
    </lineage>
</organism>
<dbReference type="Pfam" id="PF00583">
    <property type="entry name" value="Acetyltransf_1"/>
    <property type="match status" value="1"/>
</dbReference>
<protein>
    <recommendedName>
        <fullName evidence="5">N-terminal methionine N(alpha)-acetyltransferase NatE</fullName>
        <ecNumber evidence="5">2.3.1.258</ecNumber>
    </recommendedName>
</protein>
<feature type="domain" description="N-acetyltransferase" evidence="14">
    <location>
        <begin position="24"/>
        <end position="178"/>
    </location>
</feature>
<evidence type="ECO:0000256" key="9">
    <source>
        <dbReference type="ARBA" id="ARBA00048618"/>
    </source>
</evidence>
<dbReference type="FunFam" id="3.40.630.30:FF:000078">
    <property type="entry name" value="N-alpha-acetyltransferase 50"/>
    <property type="match status" value="1"/>
</dbReference>
<evidence type="ECO:0000313" key="16">
    <source>
        <dbReference type="Proteomes" id="UP000267251"/>
    </source>
</evidence>
<comment type="catalytic activity">
    <reaction evidence="11">
        <text>N-terminal L-methionyl-L-alanyl-[protein] + acetyl-CoA = N-terminal N(alpha)-acetyl-L-methionyl-L-alanyl-[protein] + CoA + H(+)</text>
        <dbReference type="Rhea" id="RHEA:50564"/>
        <dbReference type="Rhea" id="RHEA-COMP:12726"/>
        <dbReference type="Rhea" id="RHEA-COMP:12727"/>
        <dbReference type="ChEBI" id="CHEBI:15378"/>
        <dbReference type="ChEBI" id="CHEBI:57287"/>
        <dbReference type="ChEBI" id="CHEBI:57288"/>
        <dbReference type="ChEBI" id="CHEBI:133398"/>
        <dbReference type="ChEBI" id="CHEBI:133399"/>
        <dbReference type="EC" id="2.3.1.258"/>
    </reaction>
</comment>
<dbReference type="GO" id="GO:0031415">
    <property type="term" value="C:NatA complex"/>
    <property type="evidence" value="ECO:0007669"/>
    <property type="project" value="TreeGrafter"/>
</dbReference>
<evidence type="ECO:0000313" key="15">
    <source>
        <dbReference type="EMBL" id="RKP15473.1"/>
    </source>
</evidence>
<dbReference type="EMBL" id="KZ987730">
    <property type="protein sequence ID" value="RKP15473.1"/>
    <property type="molecule type" value="Genomic_DNA"/>
</dbReference>
<dbReference type="EC" id="2.3.1.258" evidence="5"/>
<comment type="catalytic activity">
    <reaction evidence="12">
        <text>N-terminal L-methionyl-L-leucyl-[protein] + acetyl-CoA = N-terminal N(alpha)-acetyl-L-methionyl-L-leucyl-[protein] + CoA + H(+)</text>
        <dbReference type="Rhea" id="RHEA:50520"/>
        <dbReference type="Rhea" id="RHEA-COMP:12711"/>
        <dbReference type="Rhea" id="RHEA-COMP:12712"/>
        <dbReference type="ChEBI" id="CHEBI:15378"/>
        <dbReference type="ChEBI" id="CHEBI:57287"/>
        <dbReference type="ChEBI" id="CHEBI:57288"/>
        <dbReference type="ChEBI" id="CHEBI:133377"/>
        <dbReference type="ChEBI" id="CHEBI:133378"/>
        <dbReference type="EC" id="2.3.1.258"/>
    </reaction>
</comment>
<evidence type="ECO:0000256" key="10">
    <source>
        <dbReference type="ARBA" id="ARBA00048799"/>
    </source>
</evidence>
<accession>A0A4P9Y8N6</accession>
<comment type="subcellular location">
    <subcellularLocation>
        <location evidence="1">Cytoplasm</location>
    </subcellularLocation>
</comment>
<keyword evidence="16" id="KW-1185">Reference proteome</keyword>
<name>A0A4P9Y8N6_9FUNG</name>
<dbReference type="InterPro" id="IPR016181">
    <property type="entry name" value="Acyl_CoA_acyltransferase"/>
</dbReference>
<reference evidence="16" key="1">
    <citation type="journal article" date="2018" name="Nat. Microbiol.">
        <title>Leveraging single-cell genomics to expand the fungal tree of life.</title>
        <authorList>
            <person name="Ahrendt S.R."/>
            <person name="Quandt C.A."/>
            <person name="Ciobanu D."/>
            <person name="Clum A."/>
            <person name="Salamov A."/>
            <person name="Andreopoulos B."/>
            <person name="Cheng J.F."/>
            <person name="Woyke T."/>
            <person name="Pelin A."/>
            <person name="Henrissat B."/>
            <person name="Reynolds N.K."/>
            <person name="Benny G.L."/>
            <person name="Smith M.E."/>
            <person name="James T.Y."/>
            <person name="Grigoriev I.V."/>
        </authorList>
    </citation>
    <scope>NUCLEOTIDE SEQUENCE [LARGE SCALE GENOMIC DNA]</scope>
</reference>
<keyword evidence="2" id="KW-0963">Cytoplasm</keyword>
<comment type="catalytic activity">
    <reaction evidence="8">
        <text>N-terminal L-methionyl-L-phenylalanyl-[protein] + acetyl-CoA = N-terminal N(alpha)-acetyl-L-methionyl-L-phenylalanyl-[protein] + CoA + H(+)</text>
        <dbReference type="Rhea" id="RHEA:50528"/>
        <dbReference type="Rhea" id="RHEA-COMP:12715"/>
        <dbReference type="Rhea" id="RHEA-COMP:12716"/>
        <dbReference type="ChEBI" id="CHEBI:15378"/>
        <dbReference type="ChEBI" id="CHEBI:57287"/>
        <dbReference type="ChEBI" id="CHEBI:57288"/>
        <dbReference type="ChEBI" id="CHEBI:133382"/>
        <dbReference type="ChEBI" id="CHEBI:133383"/>
        <dbReference type="EC" id="2.3.1.258"/>
    </reaction>
</comment>
<dbReference type="PROSITE" id="PS51186">
    <property type="entry name" value="GNAT"/>
    <property type="match status" value="1"/>
</dbReference>
<dbReference type="GO" id="GO:0007064">
    <property type="term" value="P:mitotic sister chromatid cohesion"/>
    <property type="evidence" value="ECO:0007669"/>
    <property type="project" value="TreeGrafter"/>
</dbReference>
<evidence type="ECO:0000256" key="5">
    <source>
        <dbReference type="ARBA" id="ARBA00039121"/>
    </source>
</evidence>
<dbReference type="Gene3D" id="3.40.630.30">
    <property type="match status" value="1"/>
</dbReference>
<evidence type="ECO:0000256" key="4">
    <source>
        <dbReference type="ARBA" id="ARBA00023315"/>
    </source>
</evidence>
<dbReference type="GO" id="GO:0120518">
    <property type="term" value="F:protein N-terminal-methionine acetyltransferase activity"/>
    <property type="evidence" value="ECO:0007669"/>
    <property type="project" value="UniProtKB-EC"/>
</dbReference>
<dbReference type="OrthoDB" id="47374at2759"/>
<comment type="catalytic activity">
    <reaction evidence="9">
        <text>N-terminal L-methionyl-L-lysyl-[protein] + acetyl-CoA = N-terminal N(alpha)-acetyl-L-methionyl-L-lysyl-[protein] + CoA + H(+)</text>
        <dbReference type="Rhea" id="RHEA:50580"/>
        <dbReference type="Rhea" id="RHEA-COMP:12734"/>
        <dbReference type="Rhea" id="RHEA-COMP:12735"/>
        <dbReference type="ChEBI" id="CHEBI:15378"/>
        <dbReference type="ChEBI" id="CHEBI:57287"/>
        <dbReference type="ChEBI" id="CHEBI:57288"/>
        <dbReference type="ChEBI" id="CHEBI:133406"/>
        <dbReference type="ChEBI" id="CHEBI:133407"/>
        <dbReference type="EC" id="2.3.1.258"/>
    </reaction>
</comment>
<dbReference type="PANTHER" id="PTHR42919:SF8">
    <property type="entry name" value="N-ALPHA-ACETYLTRANSFERASE 50"/>
    <property type="match status" value="1"/>
</dbReference>
<evidence type="ECO:0000256" key="13">
    <source>
        <dbReference type="ARBA" id="ARBA00049454"/>
    </source>
</evidence>
<comment type="catalytic activity">
    <reaction evidence="6">
        <text>N-terminal L-methionyl-L-seryl-[protein] + acetyl-CoA = N-terminal N(alpha)-acetyl-L-methionyl-L-seryl-[protein] + CoA + H(+)</text>
        <dbReference type="Rhea" id="RHEA:50568"/>
        <dbReference type="Rhea" id="RHEA-COMP:12728"/>
        <dbReference type="Rhea" id="RHEA-COMP:12729"/>
        <dbReference type="ChEBI" id="CHEBI:15378"/>
        <dbReference type="ChEBI" id="CHEBI:57287"/>
        <dbReference type="ChEBI" id="CHEBI:57288"/>
        <dbReference type="ChEBI" id="CHEBI:133400"/>
        <dbReference type="ChEBI" id="CHEBI:133401"/>
        <dbReference type="EC" id="2.3.1.258"/>
    </reaction>
</comment>
<evidence type="ECO:0000256" key="12">
    <source>
        <dbReference type="ARBA" id="ARBA00049103"/>
    </source>
</evidence>
<dbReference type="SUPFAM" id="SSF55729">
    <property type="entry name" value="Acyl-CoA N-acyltransferases (Nat)"/>
    <property type="match status" value="1"/>
</dbReference>
<evidence type="ECO:0000256" key="7">
    <source>
        <dbReference type="ARBA" id="ARBA00048335"/>
    </source>
</evidence>
<sequence>MLASLASSKGTTHAQDLSPPKNRVALVEVNVNNVGLLRRLNATLFPVEYKDGFYRDVVQSGELARYVYLNDVCVGAVCCKRAPLPPSLGSGEGLYLMTLGILQSYRRLGLGSLLLDYILTQVCPKNPSLNQVFLHVQEGNQEALDFYRSHGFTDVGMEKDYYVQVTPSDAHILTKTVSP</sequence>
<comment type="catalytic activity">
    <reaction evidence="7">
        <text>N-terminal L-methionyl-L-tyrosyl-[protein] + acetyl-CoA = N-terminal N(alpha)-acetyl-L-methionyl-L-tyrosyl-[protein] + CoA + H(+)</text>
        <dbReference type="Rhea" id="RHEA:50532"/>
        <dbReference type="Rhea" id="RHEA-COMP:12717"/>
        <dbReference type="Rhea" id="RHEA-COMP:12718"/>
        <dbReference type="ChEBI" id="CHEBI:15378"/>
        <dbReference type="ChEBI" id="CHEBI:57287"/>
        <dbReference type="ChEBI" id="CHEBI:57288"/>
        <dbReference type="ChEBI" id="CHEBI:133384"/>
        <dbReference type="ChEBI" id="CHEBI:133385"/>
        <dbReference type="EC" id="2.3.1.258"/>
    </reaction>
</comment>
<proteinExistence type="predicted"/>
<dbReference type="PANTHER" id="PTHR42919">
    <property type="entry name" value="N-ALPHA-ACETYLTRANSFERASE"/>
    <property type="match status" value="1"/>
</dbReference>
<evidence type="ECO:0000256" key="2">
    <source>
        <dbReference type="ARBA" id="ARBA00022490"/>
    </source>
</evidence>
<keyword evidence="3 15" id="KW-0808">Transferase</keyword>
<keyword evidence="4 15" id="KW-0012">Acyltransferase</keyword>
<evidence type="ECO:0000256" key="11">
    <source>
        <dbReference type="ARBA" id="ARBA00049002"/>
    </source>
</evidence>
<evidence type="ECO:0000259" key="14">
    <source>
        <dbReference type="PROSITE" id="PS51186"/>
    </source>
</evidence>
<evidence type="ECO:0000256" key="1">
    <source>
        <dbReference type="ARBA" id="ARBA00004496"/>
    </source>
</evidence>
<evidence type="ECO:0000256" key="3">
    <source>
        <dbReference type="ARBA" id="ARBA00022679"/>
    </source>
</evidence>
<evidence type="ECO:0000256" key="8">
    <source>
        <dbReference type="ARBA" id="ARBA00048490"/>
    </source>
</evidence>
<dbReference type="AlphaFoldDB" id="A0A4P9Y8N6"/>